<dbReference type="Proteomes" id="UP000823388">
    <property type="component" value="Chromosome 3K"/>
</dbReference>
<protein>
    <submittedName>
        <fullName evidence="1">Uncharacterized protein</fullName>
    </submittedName>
</protein>
<reference evidence="1" key="1">
    <citation type="submission" date="2020-05" db="EMBL/GenBank/DDBJ databases">
        <title>WGS assembly of Panicum virgatum.</title>
        <authorList>
            <person name="Lovell J.T."/>
            <person name="Jenkins J."/>
            <person name="Shu S."/>
            <person name="Juenger T.E."/>
            <person name="Schmutz J."/>
        </authorList>
    </citation>
    <scope>NUCLEOTIDE SEQUENCE</scope>
    <source>
        <strain evidence="1">AP13</strain>
    </source>
</reference>
<organism evidence="1 2">
    <name type="scientific">Panicum virgatum</name>
    <name type="common">Blackwell switchgrass</name>
    <dbReference type="NCBI Taxonomy" id="38727"/>
    <lineage>
        <taxon>Eukaryota</taxon>
        <taxon>Viridiplantae</taxon>
        <taxon>Streptophyta</taxon>
        <taxon>Embryophyta</taxon>
        <taxon>Tracheophyta</taxon>
        <taxon>Spermatophyta</taxon>
        <taxon>Magnoliopsida</taxon>
        <taxon>Liliopsida</taxon>
        <taxon>Poales</taxon>
        <taxon>Poaceae</taxon>
        <taxon>PACMAD clade</taxon>
        <taxon>Panicoideae</taxon>
        <taxon>Panicodae</taxon>
        <taxon>Paniceae</taxon>
        <taxon>Panicinae</taxon>
        <taxon>Panicum</taxon>
        <taxon>Panicum sect. Hiantes</taxon>
    </lineage>
</organism>
<comment type="caution">
    <text evidence="1">The sequence shown here is derived from an EMBL/GenBank/DDBJ whole genome shotgun (WGS) entry which is preliminary data.</text>
</comment>
<sequence length="72" mass="8309">MFFSNECKGWRTWCLSSFSSSSYYNSRCCYPDHSASHVQHPPSQCPFSLRPEMKASTSSRGYNLNLRSQHIP</sequence>
<evidence type="ECO:0000313" key="1">
    <source>
        <dbReference type="EMBL" id="KAG2626271.1"/>
    </source>
</evidence>
<evidence type="ECO:0000313" key="2">
    <source>
        <dbReference type="Proteomes" id="UP000823388"/>
    </source>
</evidence>
<gene>
    <name evidence="1" type="ORF">PVAP13_3KG317162</name>
</gene>
<dbReference type="AlphaFoldDB" id="A0A8T0UQ72"/>
<dbReference type="EMBL" id="CM029041">
    <property type="protein sequence ID" value="KAG2626271.1"/>
    <property type="molecule type" value="Genomic_DNA"/>
</dbReference>
<name>A0A8T0UQ72_PANVG</name>
<proteinExistence type="predicted"/>
<keyword evidence="2" id="KW-1185">Reference proteome</keyword>
<accession>A0A8T0UQ72</accession>